<evidence type="ECO:0000313" key="3">
    <source>
        <dbReference type="EMBL" id="TXB65663.1"/>
    </source>
</evidence>
<sequence>MTRPSLKSPLARLVLDGGATALLVLALAYWWLGNLTHEIAGTALFVLIGRHLVNNSYWWRNLRKGRYDLRRRVGLVLNLGLAAAMTVSLMTSFAISRDIFGWLPLPDSYTISEIHLFAAYWVMAIVGLHIGLNWNRVSALLRNLGLRAPVWRWIGWGLGIVLAALGLRSAAVMDLWTRLRFDYSLVMWDFNEQATAFFGHWLAIIALFAFAMHLALLALDRLPRFRTARPVEGG</sequence>
<gene>
    <name evidence="3" type="ORF">FQV27_16555</name>
</gene>
<evidence type="ECO:0000259" key="2">
    <source>
        <dbReference type="Pfam" id="PF14358"/>
    </source>
</evidence>
<feature type="transmembrane region" description="Helical" evidence="1">
    <location>
        <begin position="196"/>
        <end position="219"/>
    </location>
</feature>
<feature type="transmembrane region" description="Helical" evidence="1">
    <location>
        <begin position="153"/>
        <end position="176"/>
    </location>
</feature>
<reference evidence="3 4" key="1">
    <citation type="submission" date="2019-08" db="EMBL/GenBank/DDBJ databases">
        <authorList>
            <person name="Ye J."/>
        </authorList>
    </citation>
    <scope>NUCLEOTIDE SEQUENCE [LARGE SCALE GENOMIC DNA]</scope>
    <source>
        <strain evidence="3 4">TK008</strain>
    </source>
</reference>
<feature type="transmembrane region" description="Helical" evidence="1">
    <location>
        <begin position="114"/>
        <end position="132"/>
    </location>
</feature>
<keyword evidence="4" id="KW-1185">Reference proteome</keyword>
<dbReference type="OrthoDB" id="9779183at2"/>
<accession>A0A5C6RTX2</accession>
<keyword evidence="1" id="KW-0812">Transmembrane</keyword>
<dbReference type="InterPro" id="IPR025517">
    <property type="entry name" value="DUF4405"/>
</dbReference>
<dbReference type="Pfam" id="PF14358">
    <property type="entry name" value="DUF4405"/>
    <property type="match status" value="1"/>
</dbReference>
<feature type="transmembrane region" description="Helical" evidence="1">
    <location>
        <begin position="73"/>
        <end position="94"/>
    </location>
</feature>
<comment type="caution">
    <text evidence="3">The sequence shown here is derived from an EMBL/GenBank/DDBJ whole genome shotgun (WGS) entry which is preliminary data.</text>
</comment>
<dbReference type="EMBL" id="VOPL01000009">
    <property type="protein sequence ID" value="TXB65663.1"/>
    <property type="molecule type" value="Genomic_DNA"/>
</dbReference>
<dbReference type="RefSeq" id="WP_147100714.1">
    <property type="nucleotide sequence ID" value="NZ_JBHUFH010000037.1"/>
</dbReference>
<feature type="domain" description="Flavinylation-associated cytochrome" evidence="2">
    <location>
        <begin position="76"/>
        <end position="134"/>
    </location>
</feature>
<evidence type="ECO:0000313" key="4">
    <source>
        <dbReference type="Proteomes" id="UP000321562"/>
    </source>
</evidence>
<protein>
    <submittedName>
        <fullName evidence="3">DUF4405 domain-containing protein</fullName>
    </submittedName>
</protein>
<name>A0A5C6RTX2_9RHOB</name>
<organism evidence="3 4">
    <name type="scientific">Paracoccus aurantiacus</name>
    <dbReference type="NCBI Taxonomy" id="2599412"/>
    <lineage>
        <taxon>Bacteria</taxon>
        <taxon>Pseudomonadati</taxon>
        <taxon>Pseudomonadota</taxon>
        <taxon>Alphaproteobacteria</taxon>
        <taxon>Rhodobacterales</taxon>
        <taxon>Paracoccaceae</taxon>
        <taxon>Paracoccus</taxon>
    </lineage>
</organism>
<dbReference type="Proteomes" id="UP000321562">
    <property type="component" value="Unassembled WGS sequence"/>
</dbReference>
<feature type="transmembrane region" description="Helical" evidence="1">
    <location>
        <begin position="37"/>
        <end position="53"/>
    </location>
</feature>
<proteinExistence type="predicted"/>
<dbReference type="AlphaFoldDB" id="A0A5C6RTX2"/>
<keyword evidence="1" id="KW-1133">Transmembrane helix</keyword>
<feature type="transmembrane region" description="Helical" evidence="1">
    <location>
        <begin position="12"/>
        <end position="31"/>
    </location>
</feature>
<evidence type="ECO:0000256" key="1">
    <source>
        <dbReference type="SAM" id="Phobius"/>
    </source>
</evidence>
<keyword evidence="1" id="KW-0472">Membrane</keyword>